<evidence type="ECO:0000256" key="16">
    <source>
        <dbReference type="ARBA" id="ARBA00024867"/>
    </source>
</evidence>
<dbReference type="PROSITE" id="PS50110">
    <property type="entry name" value="RESPONSE_REGULATORY"/>
    <property type="match status" value="1"/>
</dbReference>
<dbReference type="KEGG" id="swo:Swol_1328"/>
<dbReference type="CDD" id="cd16922">
    <property type="entry name" value="HATPase_EvgS-ArcB-TorS-like"/>
    <property type="match status" value="1"/>
</dbReference>
<dbReference type="Gene3D" id="1.10.287.130">
    <property type="match status" value="1"/>
</dbReference>
<dbReference type="SMART" id="SM00388">
    <property type="entry name" value="HisKA"/>
    <property type="match status" value="1"/>
</dbReference>
<dbReference type="Pfam" id="PF00989">
    <property type="entry name" value="PAS"/>
    <property type="match status" value="1"/>
</dbReference>
<dbReference type="SUPFAM" id="SSF52172">
    <property type="entry name" value="CheY-like"/>
    <property type="match status" value="1"/>
</dbReference>
<name>Q0AXB8_SYNWW</name>
<keyword evidence="21" id="KW-0175">Coiled coil</keyword>
<evidence type="ECO:0000256" key="20">
    <source>
        <dbReference type="PROSITE-ProRule" id="PRU00169"/>
    </source>
</evidence>
<comment type="catalytic activity">
    <reaction evidence="1">
        <text>ATP + protein L-histidine = ADP + protein N-phospho-L-histidine.</text>
        <dbReference type="EC" id="2.7.13.3"/>
    </reaction>
</comment>
<dbReference type="InterPro" id="IPR000014">
    <property type="entry name" value="PAS"/>
</dbReference>
<keyword evidence="10" id="KW-0547">Nucleotide-binding</keyword>
<evidence type="ECO:0000256" key="4">
    <source>
        <dbReference type="ARBA" id="ARBA00012438"/>
    </source>
</evidence>
<dbReference type="PROSITE" id="PS50109">
    <property type="entry name" value="HIS_KIN"/>
    <property type="match status" value="1"/>
</dbReference>
<dbReference type="PRINTS" id="PR00344">
    <property type="entry name" value="BCTRLSENSOR"/>
</dbReference>
<dbReference type="CDD" id="cd00082">
    <property type="entry name" value="HisKA"/>
    <property type="match status" value="1"/>
</dbReference>
<evidence type="ECO:0000256" key="11">
    <source>
        <dbReference type="ARBA" id="ARBA00022777"/>
    </source>
</evidence>
<feature type="domain" description="PAC" evidence="25">
    <location>
        <begin position="97"/>
        <end position="149"/>
    </location>
</feature>
<evidence type="ECO:0000256" key="10">
    <source>
        <dbReference type="ARBA" id="ARBA00022741"/>
    </source>
</evidence>
<evidence type="ECO:0000259" key="23">
    <source>
        <dbReference type="PROSITE" id="PS50110"/>
    </source>
</evidence>
<keyword evidence="14" id="KW-0902">Two-component regulatory system</keyword>
<evidence type="ECO:0000313" key="27">
    <source>
        <dbReference type="Proteomes" id="UP000001968"/>
    </source>
</evidence>
<dbReference type="STRING" id="335541.Swol_1328"/>
<comment type="subcellular location">
    <subcellularLocation>
        <location evidence="2">Cell membrane</location>
        <topology evidence="2">Multi-pass membrane protein</topology>
    </subcellularLocation>
</comment>
<dbReference type="FunFam" id="3.30.565.10:FF:000010">
    <property type="entry name" value="Sensor histidine kinase RcsC"/>
    <property type="match status" value="1"/>
</dbReference>
<feature type="domain" description="PAS" evidence="24">
    <location>
        <begin position="19"/>
        <end position="92"/>
    </location>
</feature>
<feature type="coiled-coil region" evidence="21">
    <location>
        <begin position="252"/>
        <end position="286"/>
    </location>
</feature>
<evidence type="ECO:0000256" key="17">
    <source>
        <dbReference type="ARBA" id="ARBA00064003"/>
    </source>
</evidence>
<dbReference type="NCBIfam" id="TIGR00229">
    <property type="entry name" value="sensory_box"/>
    <property type="match status" value="2"/>
</dbReference>
<keyword evidence="15" id="KW-0472">Membrane</keyword>
<dbReference type="InterPro" id="IPR000700">
    <property type="entry name" value="PAS-assoc_C"/>
</dbReference>
<evidence type="ECO:0000256" key="14">
    <source>
        <dbReference type="ARBA" id="ARBA00023012"/>
    </source>
</evidence>
<dbReference type="Pfam" id="PF00072">
    <property type="entry name" value="Response_reg"/>
    <property type="match status" value="1"/>
</dbReference>
<organism evidence="26 27">
    <name type="scientific">Syntrophomonas wolfei subsp. wolfei (strain DSM 2245B / Goettingen)</name>
    <dbReference type="NCBI Taxonomy" id="335541"/>
    <lineage>
        <taxon>Bacteria</taxon>
        <taxon>Bacillati</taxon>
        <taxon>Bacillota</taxon>
        <taxon>Clostridia</taxon>
        <taxon>Eubacteriales</taxon>
        <taxon>Syntrophomonadaceae</taxon>
        <taxon>Syntrophomonas</taxon>
    </lineage>
</organism>
<proteinExistence type="inferred from homology"/>
<evidence type="ECO:0000256" key="12">
    <source>
        <dbReference type="ARBA" id="ARBA00022840"/>
    </source>
</evidence>
<sequence>MLEAEKHEYAKTISRILEERDHLQIILESIGDGIITTDMEGNISMMNPVAEKLTGWSREEALGKHLYEVFRIIDNTSKQPLENPFDNVFTRGLSQGLLRNSALLDRDGETRFASACASPIIDKNQKRAGMVVVFRDIDRIKKNEDEIRCLSWVLQLSSNAIIIFDIQGIVQFINSRFTQLTGYEAYEVVNRNLRLINNLPLDVEKIFARLRAGEEWHDEVFFHNRQLEPCWWSIYCTAVRDEEDKITSYCSIIQDISEHKQAEENLKKAKEAAEVANRAKAEFLANMSHEIRTPLNAIIGMTSLSLLSNPEPDQKENLEIIKMAGDTLLSIIDNILDFSKIEAGKLTVEKINFNLHELIEKNITIHKARAQEKGLLLLYYIDPAIPVQVNGDPYRLQQVFNNLIGNAIKFTDHGEVEVRLKLLDIFDDHIVLQASVADTGRGITAGQQEKMFESFYQGDSSISRTYGGTGLGLNISKKIVEMMQGKIWLESDIESGSTFYFTVELGIPESSKLEAESNQAINQKADTEKNPSLFILVVEDNEVNQMVLSNLLRSQGHQVEVAANGVEALELLDKNNYDLVFMDILMPVMDGLETTRRIREQEEITGFHIPIIAITAHAIHGDREKFLAAGMDDYLAKPVQMEELNQAISKIIKKARSTTTTINHLDIEPLSPKDLFFKVDSSFLDQVEKAILKLDLALLSLDLQQVEKWAHETKELAYQMDEITIKNLAFKIELGARKGDLDQCWSLLQKLQEIYDYLSSMGS</sequence>
<dbReference type="GO" id="GO:0000155">
    <property type="term" value="F:phosphorelay sensor kinase activity"/>
    <property type="evidence" value="ECO:0007669"/>
    <property type="project" value="InterPro"/>
</dbReference>
<dbReference type="CDD" id="cd00130">
    <property type="entry name" value="PAS"/>
    <property type="match status" value="2"/>
</dbReference>
<dbReference type="PROSITE" id="PS50113">
    <property type="entry name" value="PAC"/>
    <property type="match status" value="2"/>
</dbReference>
<feature type="domain" description="PAS" evidence="24">
    <location>
        <begin position="153"/>
        <end position="193"/>
    </location>
</feature>
<dbReference type="InterPro" id="IPR004358">
    <property type="entry name" value="Sig_transdc_His_kin-like_C"/>
</dbReference>
<protein>
    <recommendedName>
        <fullName evidence="19">Circadian input-output histidine kinase CikA</fullName>
        <ecNumber evidence="4">2.7.13.3</ecNumber>
    </recommendedName>
    <alternativeName>
        <fullName evidence="18">Sensory/regulatory protein RpfC</fullName>
    </alternativeName>
    <alternativeName>
        <fullName evidence="5">Stage 0 sporulation protein A homolog</fullName>
    </alternativeName>
</protein>
<keyword evidence="7 20" id="KW-0597">Phosphoprotein</keyword>
<keyword evidence="13" id="KW-1133">Transmembrane helix</keyword>
<keyword evidence="9" id="KW-0812">Transmembrane</keyword>
<dbReference type="PANTHER" id="PTHR45339">
    <property type="entry name" value="HYBRID SIGNAL TRANSDUCTION HISTIDINE KINASE J"/>
    <property type="match status" value="1"/>
</dbReference>
<comment type="function">
    <text evidence="16">May play the central regulatory role in sporulation. It may be an element of the effector pathway responsible for the activation of sporulation genes in response to nutritional stress. Spo0A may act in concert with spo0H (a sigma factor) to control the expression of some genes that are critical to the sporulation process.</text>
</comment>
<comment type="subunit">
    <text evidence="17">At low DSF concentrations, interacts with RpfF.</text>
</comment>
<dbReference type="SMART" id="SM00091">
    <property type="entry name" value="PAS"/>
    <property type="match status" value="2"/>
</dbReference>
<dbReference type="Gene3D" id="3.40.50.2300">
    <property type="match status" value="1"/>
</dbReference>
<evidence type="ECO:0000256" key="3">
    <source>
        <dbReference type="ARBA" id="ARBA00006402"/>
    </source>
</evidence>
<dbReference type="InterPro" id="IPR001789">
    <property type="entry name" value="Sig_transdc_resp-reg_receiver"/>
</dbReference>
<dbReference type="OrthoDB" id="9790669at2"/>
<dbReference type="eggNOG" id="COG2205">
    <property type="taxonomic scope" value="Bacteria"/>
</dbReference>
<dbReference type="SMART" id="SM00448">
    <property type="entry name" value="REC"/>
    <property type="match status" value="1"/>
</dbReference>
<dbReference type="eggNOG" id="COG3290">
    <property type="taxonomic scope" value="Bacteria"/>
</dbReference>
<dbReference type="EC" id="2.7.13.3" evidence="4"/>
<dbReference type="GO" id="GO:0006355">
    <property type="term" value="P:regulation of DNA-templated transcription"/>
    <property type="evidence" value="ECO:0007669"/>
    <property type="project" value="InterPro"/>
</dbReference>
<evidence type="ECO:0000259" key="25">
    <source>
        <dbReference type="PROSITE" id="PS50113"/>
    </source>
</evidence>
<evidence type="ECO:0000256" key="18">
    <source>
        <dbReference type="ARBA" id="ARBA00068150"/>
    </source>
</evidence>
<dbReference type="Pfam" id="PF00512">
    <property type="entry name" value="HisKA"/>
    <property type="match status" value="1"/>
</dbReference>
<accession>Q0AXB8</accession>
<dbReference type="Pfam" id="PF13426">
    <property type="entry name" value="PAS_9"/>
    <property type="match status" value="1"/>
</dbReference>
<dbReference type="PANTHER" id="PTHR45339:SF1">
    <property type="entry name" value="HYBRID SIGNAL TRANSDUCTION HISTIDINE KINASE J"/>
    <property type="match status" value="1"/>
</dbReference>
<dbReference type="FunFam" id="1.10.287.130:FF:000002">
    <property type="entry name" value="Two-component osmosensing histidine kinase"/>
    <property type="match status" value="1"/>
</dbReference>
<dbReference type="InterPro" id="IPR003661">
    <property type="entry name" value="HisK_dim/P_dom"/>
</dbReference>
<keyword evidence="11 26" id="KW-0418">Kinase</keyword>
<feature type="domain" description="Histidine kinase" evidence="22">
    <location>
        <begin position="286"/>
        <end position="507"/>
    </location>
</feature>
<evidence type="ECO:0000259" key="24">
    <source>
        <dbReference type="PROSITE" id="PS50112"/>
    </source>
</evidence>
<evidence type="ECO:0000259" key="22">
    <source>
        <dbReference type="PROSITE" id="PS50109"/>
    </source>
</evidence>
<dbReference type="Gene3D" id="3.30.450.20">
    <property type="entry name" value="PAS domain"/>
    <property type="match status" value="2"/>
</dbReference>
<feature type="domain" description="Response regulatory" evidence="23">
    <location>
        <begin position="534"/>
        <end position="652"/>
    </location>
</feature>
<dbReference type="InterPro" id="IPR013767">
    <property type="entry name" value="PAS_fold"/>
</dbReference>
<evidence type="ECO:0000313" key="26">
    <source>
        <dbReference type="EMBL" id="ABI68636.1"/>
    </source>
</evidence>
<dbReference type="Proteomes" id="UP000001968">
    <property type="component" value="Chromosome"/>
</dbReference>
<keyword evidence="12" id="KW-0067">ATP-binding</keyword>
<evidence type="ECO:0000256" key="2">
    <source>
        <dbReference type="ARBA" id="ARBA00004651"/>
    </source>
</evidence>
<dbReference type="eggNOG" id="COG0784">
    <property type="taxonomic scope" value="Bacteria"/>
</dbReference>
<dbReference type="EMBL" id="CP000448">
    <property type="protein sequence ID" value="ABI68636.1"/>
    <property type="molecule type" value="Genomic_DNA"/>
</dbReference>
<dbReference type="HOGENOM" id="CLU_000445_114_15_9"/>
<keyword evidence="6" id="KW-1003">Cell membrane</keyword>
<evidence type="ECO:0000256" key="15">
    <source>
        <dbReference type="ARBA" id="ARBA00023136"/>
    </source>
</evidence>
<gene>
    <name evidence="26" type="ordered locus">Swol_1328</name>
</gene>
<keyword evidence="27" id="KW-1185">Reference proteome</keyword>
<evidence type="ECO:0000256" key="5">
    <source>
        <dbReference type="ARBA" id="ARBA00018672"/>
    </source>
</evidence>
<dbReference type="GO" id="GO:0005524">
    <property type="term" value="F:ATP binding"/>
    <property type="evidence" value="ECO:0007669"/>
    <property type="project" value="UniProtKB-KW"/>
</dbReference>
<evidence type="ECO:0000256" key="1">
    <source>
        <dbReference type="ARBA" id="ARBA00000085"/>
    </source>
</evidence>
<dbReference type="SMART" id="SM00387">
    <property type="entry name" value="HATPase_c"/>
    <property type="match status" value="1"/>
</dbReference>
<dbReference type="InterPro" id="IPR011006">
    <property type="entry name" value="CheY-like_superfamily"/>
</dbReference>
<dbReference type="InterPro" id="IPR036890">
    <property type="entry name" value="HATPase_C_sf"/>
</dbReference>
<comment type="similarity">
    <text evidence="3">In the N-terminal section; belongs to the phytochrome family.</text>
</comment>
<dbReference type="SUPFAM" id="SSF47384">
    <property type="entry name" value="Homodimeric domain of signal transducing histidine kinase"/>
    <property type="match status" value="1"/>
</dbReference>
<evidence type="ECO:0000256" key="13">
    <source>
        <dbReference type="ARBA" id="ARBA00022989"/>
    </source>
</evidence>
<evidence type="ECO:0000256" key="19">
    <source>
        <dbReference type="ARBA" id="ARBA00074306"/>
    </source>
</evidence>
<dbReference type="InterPro" id="IPR036097">
    <property type="entry name" value="HisK_dim/P_sf"/>
</dbReference>
<dbReference type="Pfam" id="PF02518">
    <property type="entry name" value="HATPase_c"/>
    <property type="match status" value="1"/>
</dbReference>
<dbReference type="SUPFAM" id="SSF47226">
    <property type="entry name" value="Histidine-containing phosphotransfer domain, HPT domain"/>
    <property type="match status" value="1"/>
</dbReference>
<dbReference type="InterPro" id="IPR036641">
    <property type="entry name" value="HPT_dom_sf"/>
</dbReference>
<feature type="modified residue" description="4-aspartylphosphate" evidence="20">
    <location>
        <position position="583"/>
    </location>
</feature>
<dbReference type="PROSITE" id="PS50112">
    <property type="entry name" value="PAS"/>
    <property type="match status" value="2"/>
</dbReference>
<reference evidence="27" key="1">
    <citation type="journal article" date="2010" name="Environ. Microbiol.">
        <title>The genome of Syntrophomonas wolfei: new insights into syntrophic metabolism and biohydrogen production.</title>
        <authorList>
            <person name="Sieber J.R."/>
            <person name="Sims D.R."/>
            <person name="Han C."/>
            <person name="Kim E."/>
            <person name="Lykidis A."/>
            <person name="Lapidus A.L."/>
            <person name="McDonnald E."/>
            <person name="Rohlin L."/>
            <person name="Culley D.E."/>
            <person name="Gunsalus R."/>
            <person name="McInerney M.J."/>
        </authorList>
    </citation>
    <scope>NUCLEOTIDE SEQUENCE [LARGE SCALE GENOMIC DNA]</scope>
    <source>
        <strain evidence="27">DSM 2245B / Goettingen</strain>
    </source>
</reference>
<dbReference type="SUPFAM" id="SSF55874">
    <property type="entry name" value="ATPase domain of HSP90 chaperone/DNA topoisomerase II/histidine kinase"/>
    <property type="match status" value="1"/>
</dbReference>
<evidence type="ECO:0000256" key="7">
    <source>
        <dbReference type="ARBA" id="ARBA00022553"/>
    </source>
</evidence>
<dbReference type="AlphaFoldDB" id="Q0AXB8"/>
<dbReference type="GO" id="GO:0005886">
    <property type="term" value="C:plasma membrane"/>
    <property type="evidence" value="ECO:0007669"/>
    <property type="project" value="UniProtKB-SubCell"/>
</dbReference>
<dbReference type="RefSeq" id="WP_011640736.1">
    <property type="nucleotide sequence ID" value="NC_008346.1"/>
</dbReference>
<dbReference type="SUPFAM" id="SSF55785">
    <property type="entry name" value="PYP-like sensor domain (PAS domain)"/>
    <property type="match status" value="2"/>
</dbReference>
<dbReference type="InterPro" id="IPR035965">
    <property type="entry name" value="PAS-like_dom_sf"/>
</dbReference>
<dbReference type="Gene3D" id="3.30.565.10">
    <property type="entry name" value="Histidine kinase-like ATPase, C-terminal domain"/>
    <property type="match status" value="1"/>
</dbReference>
<evidence type="ECO:0000256" key="6">
    <source>
        <dbReference type="ARBA" id="ARBA00022475"/>
    </source>
</evidence>
<dbReference type="InterPro" id="IPR003594">
    <property type="entry name" value="HATPase_dom"/>
</dbReference>
<evidence type="ECO:0000256" key="8">
    <source>
        <dbReference type="ARBA" id="ARBA00022679"/>
    </source>
</evidence>
<dbReference type="InterPro" id="IPR005467">
    <property type="entry name" value="His_kinase_dom"/>
</dbReference>
<dbReference type="CDD" id="cd17546">
    <property type="entry name" value="REC_hyHK_CKI1_RcsC-like"/>
    <property type="match status" value="1"/>
</dbReference>
<evidence type="ECO:0000256" key="21">
    <source>
        <dbReference type="SAM" id="Coils"/>
    </source>
</evidence>
<keyword evidence="8 26" id="KW-0808">Transferase</keyword>
<feature type="domain" description="PAC" evidence="25">
    <location>
        <begin position="216"/>
        <end position="268"/>
    </location>
</feature>
<evidence type="ECO:0000256" key="9">
    <source>
        <dbReference type="ARBA" id="ARBA00022692"/>
    </source>
</evidence>